<evidence type="ECO:0000256" key="1">
    <source>
        <dbReference type="SAM" id="Phobius"/>
    </source>
</evidence>
<keyword evidence="1" id="KW-0472">Membrane</keyword>
<name>A0A9D1KD70_9FIRM</name>
<dbReference type="Proteomes" id="UP000886833">
    <property type="component" value="Unassembled WGS sequence"/>
</dbReference>
<protein>
    <submittedName>
        <fullName evidence="2">Uncharacterized protein</fullName>
    </submittedName>
</protein>
<reference evidence="2" key="1">
    <citation type="submission" date="2020-10" db="EMBL/GenBank/DDBJ databases">
        <authorList>
            <person name="Gilroy R."/>
        </authorList>
    </citation>
    <scope>NUCLEOTIDE SEQUENCE</scope>
    <source>
        <strain evidence="2">CHK195-26880</strain>
    </source>
</reference>
<comment type="caution">
    <text evidence="2">The sequence shown here is derived from an EMBL/GenBank/DDBJ whole genome shotgun (WGS) entry which is preliminary data.</text>
</comment>
<gene>
    <name evidence="2" type="ORF">IAB59_06450</name>
</gene>
<sequence length="251" mass="28905">MKVIRDEDKKSNKYILRFEVEKCTRNKPYFEKNLGGITITTEEYSELVLHMADGSKPRYDNLEENKLNLLQLMTKQHLKNKMCEEELSSKMSNNIAKSIALVIGGLIAVFTMVNATPDSSRLLFSNTIRIVFPTIILAYGGIKAISAKKIYNEIKEIKKNDYLLENEEVLNETDLNNENILENVKYKDKTAIAKIKHAKDKENDSHYFDLNSIDGLSLDTLKKIKSNIERENYLGLVTTIEETKDKKYVKK</sequence>
<evidence type="ECO:0000313" key="2">
    <source>
        <dbReference type="EMBL" id="HIT38097.1"/>
    </source>
</evidence>
<keyword evidence="1" id="KW-0812">Transmembrane</keyword>
<proteinExistence type="predicted"/>
<feature type="transmembrane region" description="Helical" evidence="1">
    <location>
        <begin position="98"/>
        <end position="116"/>
    </location>
</feature>
<dbReference type="EMBL" id="DVKQ01000082">
    <property type="protein sequence ID" value="HIT38097.1"/>
    <property type="molecule type" value="Genomic_DNA"/>
</dbReference>
<feature type="transmembrane region" description="Helical" evidence="1">
    <location>
        <begin position="122"/>
        <end position="142"/>
    </location>
</feature>
<evidence type="ECO:0000313" key="3">
    <source>
        <dbReference type="Proteomes" id="UP000886833"/>
    </source>
</evidence>
<organism evidence="2 3">
    <name type="scientific">Candidatus Onthousia faecipullorum</name>
    <dbReference type="NCBI Taxonomy" id="2840887"/>
    <lineage>
        <taxon>Bacteria</taxon>
        <taxon>Bacillati</taxon>
        <taxon>Bacillota</taxon>
        <taxon>Bacilli</taxon>
        <taxon>Candidatus Onthousia</taxon>
    </lineage>
</organism>
<reference evidence="2" key="2">
    <citation type="journal article" date="2021" name="PeerJ">
        <title>Extensive microbial diversity within the chicken gut microbiome revealed by metagenomics and culture.</title>
        <authorList>
            <person name="Gilroy R."/>
            <person name="Ravi A."/>
            <person name="Getino M."/>
            <person name="Pursley I."/>
            <person name="Horton D.L."/>
            <person name="Alikhan N.F."/>
            <person name="Baker D."/>
            <person name="Gharbi K."/>
            <person name="Hall N."/>
            <person name="Watson M."/>
            <person name="Adriaenssens E.M."/>
            <person name="Foster-Nyarko E."/>
            <person name="Jarju S."/>
            <person name="Secka A."/>
            <person name="Antonio M."/>
            <person name="Oren A."/>
            <person name="Chaudhuri R.R."/>
            <person name="La Ragione R."/>
            <person name="Hildebrand F."/>
            <person name="Pallen M.J."/>
        </authorList>
    </citation>
    <scope>NUCLEOTIDE SEQUENCE</scope>
    <source>
        <strain evidence="2">CHK195-26880</strain>
    </source>
</reference>
<keyword evidence="1" id="KW-1133">Transmembrane helix</keyword>
<dbReference type="AlphaFoldDB" id="A0A9D1KD70"/>
<accession>A0A9D1KD70</accession>